<dbReference type="InterPro" id="IPR023299">
    <property type="entry name" value="ATPase_P-typ_cyto_dom_N"/>
</dbReference>
<feature type="domain" description="P-type ATPase A" evidence="5">
    <location>
        <begin position="358"/>
        <end position="443"/>
    </location>
</feature>
<evidence type="ECO:0000313" key="6">
    <source>
        <dbReference type="EMBL" id="AZA14476.1"/>
    </source>
</evidence>
<dbReference type="InterPro" id="IPR036412">
    <property type="entry name" value="HAD-like_sf"/>
</dbReference>
<evidence type="ECO:0000259" key="5">
    <source>
        <dbReference type="Pfam" id="PF00122"/>
    </source>
</evidence>
<dbReference type="GO" id="GO:0000166">
    <property type="term" value="F:nucleotide binding"/>
    <property type="evidence" value="ECO:0007669"/>
    <property type="project" value="InterPro"/>
</dbReference>
<organism evidence="6 7">
    <name type="scientific">Corynebacterium choanae</name>
    <dbReference type="NCBI Taxonomy" id="1862358"/>
    <lineage>
        <taxon>Bacteria</taxon>
        <taxon>Bacillati</taxon>
        <taxon>Actinomycetota</taxon>
        <taxon>Actinomycetes</taxon>
        <taxon>Mycobacteriales</taxon>
        <taxon>Corynebacteriaceae</taxon>
        <taxon>Corynebacterium</taxon>
    </lineage>
</organism>
<evidence type="ECO:0000313" key="7">
    <source>
        <dbReference type="Proteomes" id="UP000269019"/>
    </source>
</evidence>
<keyword evidence="4" id="KW-0812">Transmembrane</keyword>
<accession>A0A3G6J912</accession>
<feature type="transmembrane region" description="Helical" evidence="4">
    <location>
        <begin position="221"/>
        <end position="241"/>
    </location>
</feature>
<dbReference type="Gene3D" id="3.40.1110.10">
    <property type="entry name" value="Calcium-transporting ATPase, cytoplasmic domain N"/>
    <property type="match status" value="1"/>
</dbReference>
<dbReference type="Gene3D" id="2.70.150.10">
    <property type="entry name" value="Calcium-transporting ATPase, cytoplasmic transduction domain A"/>
    <property type="match status" value="1"/>
</dbReference>
<dbReference type="EMBL" id="CP033896">
    <property type="protein sequence ID" value="AZA14476.1"/>
    <property type="molecule type" value="Genomic_DNA"/>
</dbReference>
<keyword evidence="3" id="KW-1278">Translocase</keyword>
<dbReference type="Proteomes" id="UP000269019">
    <property type="component" value="Chromosome"/>
</dbReference>
<sequence length="863" mass="92191">MAELGEQTQAASAVEQAIADAKAAAAQAGLGSSRVVDVDDEGKIIPREWTSFALEIETIDGASQIPAIEQALTSIDGVQASVVYPTRTAWISAPDTVDPNSLIDALDAIGVRAWLTGSSLRRRAQQLESSARRHMLSNKRAPGWNMRSLSRKQQAALQKHHADRQQGILRPDVRVLPKEQEPTDVLFTARALITPTRLIVSLALTIPVLLMAYNRQFQFDYWQWVSLGLATPVVLWGAWPFHRAAAAGLRRGMSALDAASSAAIIISYLWSIILLTATPAGEMGWKSSPEWFAVKHSVFASGELFLDVACGCTVLLLFGRLVTRISAASLLDEEHWPAFDPHTTVNVVRRETNAQVAQPMMRPIQEIRVGDDIIVGTGETIPSDGRVIGGAATVHPGPVMAGMESGPVKVNSQVFAGSVVEGGPLKIRVSATGSQTRLAAIRRWLVESNNYGNRSAQLATRSASLLVPGAISVSVIDFVLWWLIGGNLNSAFATALAVLCCVGPVALALSTSIATRLGIESGVKHGFFIRDGETMRQLNEVETIIFNRVGTLAAGEMAVETITAAPGENPELVLAVAGALAVESQHPASKALVKAAREARDRSTGSDTTPHWIDVADVHFDEHGNYVGKVTIPIPQPDGSQPLKTVEAQLWRPRDLSDLDGRIAAAAVAGGTPIVVNWQGKVRGVITLFDRLKDDAQDTISGLVAAGYDTVMLSRDTYPVARRFADNLGIDRVLAGIAPDKKASTVRSLHAGGETLAFVGDESVLDCLRVADVGVLMNSTTVVDVAEADVVLLRPDPTAVQELMTLARRVSTVVDRNIGISWIYNGVAITASVAGILHPMAATVAMIASSLIIEVHSNRVRGF</sequence>
<feature type="transmembrane region" description="Helical" evidence="4">
    <location>
        <begin position="253"/>
        <end position="277"/>
    </location>
</feature>
<dbReference type="PANTHER" id="PTHR43520">
    <property type="entry name" value="ATP7, ISOFORM B"/>
    <property type="match status" value="1"/>
</dbReference>
<dbReference type="InterPro" id="IPR006121">
    <property type="entry name" value="HMA_dom"/>
</dbReference>
<protein>
    <submittedName>
        <fullName evidence="6">Putative copper-exporting P-type ATPase V</fullName>
        <ecNumber evidence="6">3.6.3.54</ecNumber>
    </submittedName>
</protein>
<dbReference type="GO" id="GO:0005507">
    <property type="term" value="F:copper ion binding"/>
    <property type="evidence" value="ECO:0007669"/>
    <property type="project" value="TreeGrafter"/>
</dbReference>
<evidence type="ECO:0000256" key="1">
    <source>
        <dbReference type="ARBA" id="ARBA00004141"/>
    </source>
</evidence>
<dbReference type="RefSeq" id="WP_123929879.1">
    <property type="nucleotide sequence ID" value="NZ_CP033896.1"/>
</dbReference>
<keyword evidence="6" id="KW-0378">Hydrolase</keyword>
<dbReference type="InterPro" id="IPR023214">
    <property type="entry name" value="HAD_sf"/>
</dbReference>
<keyword evidence="2" id="KW-0479">Metal-binding</keyword>
<dbReference type="OrthoDB" id="4423159at2"/>
<dbReference type="SUPFAM" id="SSF81653">
    <property type="entry name" value="Calcium ATPase, transduction domain A"/>
    <property type="match status" value="1"/>
</dbReference>
<dbReference type="InterPro" id="IPR008250">
    <property type="entry name" value="ATPase_P-typ_transduc_dom_A_sf"/>
</dbReference>
<dbReference type="AlphaFoldDB" id="A0A3G6J912"/>
<evidence type="ECO:0000256" key="3">
    <source>
        <dbReference type="ARBA" id="ARBA00022967"/>
    </source>
</evidence>
<gene>
    <name evidence="6" type="primary">ctpV</name>
    <name evidence="6" type="ORF">CCHOA_10485</name>
</gene>
<reference evidence="6 7" key="1">
    <citation type="submission" date="2018-11" db="EMBL/GenBank/DDBJ databases">
        <authorList>
            <person name="Kleinhagauer T."/>
            <person name="Glaeser S.P."/>
            <person name="Spergser J."/>
            <person name="Ruckert C."/>
            <person name="Kaempfer P."/>
            <person name="Busse H.-J."/>
        </authorList>
    </citation>
    <scope>NUCLEOTIDE SEQUENCE [LARGE SCALE GENOMIC DNA]</scope>
    <source>
        <strain evidence="6 7">200CH</strain>
    </source>
</reference>
<dbReference type="Gene3D" id="3.40.50.1000">
    <property type="entry name" value="HAD superfamily/HAD-like"/>
    <property type="match status" value="1"/>
</dbReference>
<evidence type="ECO:0000256" key="4">
    <source>
        <dbReference type="SAM" id="Phobius"/>
    </source>
</evidence>
<feature type="transmembrane region" description="Helical" evidence="4">
    <location>
        <begin position="297"/>
        <end position="318"/>
    </location>
</feature>
<dbReference type="GO" id="GO:0016787">
    <property type="term" value="F:hydrolase activity"/>
    <property type="evidence" value="ECO:0007669"/>
    <property type="project" value="UniProtKB-KW"/>
</dbReference>
<dbReference type="GO" id="GO:0055070">
    <property type="term" value="P:copper ion homeostasis"/>
    <property type="evidence" value="ECO:0007669"/>
    <property type="project" value="TreeGrafter"/>
</dbReference>
<feature type="transmembrane region" description="Helical" evidence="4">
    <location>
        <begin position="490"/>
        <end position="509"/>
    </location>
</feature>
<dbReference type="InterPro" id="IPR059000">
    <property type="entry name" value="ATPase_P-type_domA"/>
</dbReference>
<evidence type="ECO:0000256" key="2">
    <source>
        <dbReference type="ARBA" id="ARBA00022723"/>
    </source>
</evidence>
<keyword evidence="7" id="KW-1185">Reference proteome</keyword>
<comment type="subcellular location">
    <subcellularLocation>
        <location evidence="1">Membrane</location>
        <topology evidence="1">Multi-pass membrane protein</topology>
    </subcellularLocation>
</comment>
<dbReference type="Pfam" id="PF00122">
    <property type="entry name" value="E1-E2_ATPase"/>
    <property type="match status" value="1"/>
</dbReference>
<keyword evidence="4" id="KW-0472">Membrane</keyword>
<feature type="transmembrane region" description="Helical" evidence="4">
    <location>
        <begin position="198"/>
        <end position="215"/>
    </location>
</feature>
<dbReference type="GO" id="GO:0016020">
    <property type="term" value="C:membrane"/>
    <property type="evidence" value="ECO:0007669"/>
    <property type="project" value="TreeGrafter"/>
</dbReference>
<name>A0A3G6J912_9CORY</name>
<keyword evidence="4" id="KW-1133">Transmembrane helix</keyword>
<dbReference type="InterPro" id="IPR036163">
    <property type="entry name" value="HMA_dom_sf"/>
</dbReference>
<dbReference type="Pfam" id="PF00702">
    <property type="entry name" value="Hydrolase"/>
    <property type="match status" value="1"/>
</dbReference>
<dbReference type="GO" id="GO:0043682">
    <property type="term" value="F:P-type divalent copper transporter activity"/>
    <property type="evidence" value="ECO:0007669"/>
    <property type="project" value="TreeGrafter"/>
</dbReference>
<dbReference type="KEGG" id="ccho:CCHOA_10485"/>
<dbReference type="SUPFAM" id="SSF56784">
    <property type="entry name" value="HAD-like"/>
    <property type="match status" value="1"/>
</dbReference>
<dbReference type="CDD" id="cd00371">
    <property type="entry name" value="HMA"/>
    <property type="match status" value="1"/>
</dbReference>
<feature type="transmembrane region" description="Helical" evidence="4">
    <location>
        <begin position="463"/>
        <end position="484"/>
    </location>
</feature>
<dbReference type="PANTHER" id="PTHR43520:SF8">
    <property type="entry name" value="P-TYPE CU(+) TRANSPORTER"/>
    <property type="match status" value="1"/>
</dbReference>
<dbReference type="SUPFAM" id="SSF81660">
    <property type="entry name" value="Metal cation-transporting ATPase, ATP-binding domain N"/>
    <property type="match status" value="1"/>
</dbReference>
<dbReference type="SUPFAM" id="SSF55008">
    <property type="entry name" value="HMA, heavy metal-associated domain"/>
    <property type="match status" value="1"/>
</dbReference>
<proteinExistence type="predicted"/>
<dbReference type="EC" id="3.6.3.54" evidence="6"/>